<evidence type="ECO:0000256" key="7">
    <source>
        <dbReference type="ARBA" id="ARBA00023239"/>
    </source>
</evidence>
<evidence type="ECO:0000256" key="8">
    <source>
        <dbReference type="ARBA" id="ARBA00033428"/>
    </source>
</evidence>
<dbReference type="AlphaFoldDB" id="A0A9D1K3Z7"/>
<name>A0A9D1K3Z7_9BACT</name>
<evidence type="ECO:0000256" key="6">
    <source>
        <dbReference type="ARBA" id="ARBA00022975"/>
    </source>
</evidence>
<evidence type="ECO:0000256" key="1">
    <source>
        <dbReference type="ARBA" id="ARBA00002356"/>
    </source>
</evidence>
<reference evidence="12" key="1">
    <citation type="submission" date="2020-10" db="EMBL/GenBank/DDBJ databases">
        <authorList>
            <person name="Gilroy R."/>
        </authorList>
    </citation>
    <scope>NUCLEOTIDE SEQUENCE</scope>
    <source>
        <strain evidence="12">CHK152-2994</strain>
    </source>
</reference>
<sequence length="186" mass="20601">MMKPMSPKDRIILALDVDTLEEVRELVLELKDYVGYFKIGLPLIINCGFEAVRLIEELGAKCYYDGKFHDIPNTVQKACINLVKNNIHVFNIHIQGGSKMVASAVKAVNATAKRLEKEPPVILGVTLLSSFGQRTLTEELCVTKNIEDYVLQLAQVAKDSGLDGVVASADEAKRIRKQIGDDFIIV</sequence>
<dbReference type="GO" id="GO:0044205">
    <property type="term" value="P:'de novo' UMP biosynthetic process"/>
    <property type="evidence" value="ECO:0007669"/>
    <property type="project" value="InterPro"/>
</dbReference>
<evidence type="ECO:0000256" key="3">
    <source>
        <dbReference type="ARBA" id="ARBA00012321"/>
    </source>
</evidence>
<evidence type="ECO:0000256" key="10">
    <source>
        <dbReference type="PIRSR" id="PIRSR614732-2"/>
    </source>
</evidence>
<organism evidence="12 13">
    <name type="scientific">Candidatus Scatenecus faecavium</name>
    <dbReference type="NCBI Taxonomy" id="2840915"/>
    <lineage>
        <taxon>Bacteria</taxon>
        <taxon>Candidatus Scatenecus</taxon>
    </lineage>
</organism>
<dbReference type="GO" id="GO:0005829">
    <property type="term" value="C:cytosol"/>
    <property type="evidence" value="ECO:0007669"/>
    <property type="project" value="TreeGrafter"/>
</dbReference>
<dbReference type="Pfam" id="PF00215">
    <property type="entry name" value="OMPdecase"/>
    <property type="match status" value="1"/>
</dbReference>
<feature type="binding site" evidence="10">
    <location>
        <position position="38"/>
    </location>
    <ligand>
        <name>substrate</name>
    </ligand>
</feature>
<proteinExistence type="predicted"/>
<gene>
    <name evidence="12" type="primary">pyrF</name>
    <name evidence="12" type="ORF">IAD41_05435</name>
</gene>
<dbReference type="PANTHER" id="PTHR32119:SF2">
    <property type="entry name" value="OROTIDINE 5'-PHOSPHATE DECARBOXYLASE"/>
    <property type="match status" value="1"/>
</dbReference>
<evidence type="ECO:0000259" key="11">
    <source>
        <dbReference type="SMART" id="SM00934"/>
    </source>
</evidence>
<dbReference type="NCBIfam" id="TIGR01740">
    <property type="entry name" value="pyrF"/>
    <property type="match status" value="1"/>
</dbReference>
<feature type="non-terminal residue" evidence="12">
    <location>
        <position position="186"/>
    </location>
</feature>
<comment type="pathway">
    <text evidence="2">Pyrimidine metabolism; UMP biosynthesis via de novo pathway; UMP from orotate: step 2/2.</text>
</comment>
<feature type="active site" description="For OMPdecase activity" evidence="9">
    <location>
        <position position="65"/>
    </location>
</feature>
<protein>
    <recommendedName>
        <fullName evidence="4">Orotidine 5'-phosphate decarboxylase</fullName>
        <ecNumber evidence="3">4.1.1.23</ecNumber>
    </recommendedName>
    <alternativeName>
        <fullName evidence="8">OMP decarboxylase</fullName>
    </alternativeName>
</protein>
<dbReference type="InterPro" id="IPR014732">
    <property type="entry name" value="OMPdecase"/>
</dbReference>
<keyword evidence="7 12" id="KW-0456">Lyase</keyword>
<comment type="function">
    <text evidence="1">Catalyzes the decarboxylation of orotidine 5'-monophosphate (OMP) to uridine 5'-monophosphate (UMP).</text>
</comment>
<keyword evidence="5" id="KW-0210">Decarboxylase</keyword>
<dbReference type="CDD" id="cd04725">
    <property type="entry name" value="OMP_decarboxylase_like"/>
    <property type="match status" value="1"/>
</dbReference>
<dbReference type="SUPFAM" id="SSF51366">
    <property type="entry name" value="Ribulose-phoshate binding barrel"/>
    <property type="match status" value="1"/>
</dbReference>
<dbReference type="InterPro" id="IPR011060">
    <property type="entry name" value="RibuloseP-bd_barrel"/>
</dbReference>
<dbReference type="SMART" id="SM00934">
    <property type="entry name" value="OMPdecase"/>
    <property type="match status" value="1"/>
</dbReference>
<reference evidence="12" key="2">
    <citation type="journal article" date="2021" name="PeerJ">
        <title>Extensive microbial diversity within the chicken gut microbiome revealed by metagenomics and culture.</title>
        <authorList>
            <person name="Gilroy R."/>
            <person name="Ravi A."/>
            <person name="Getino M."/>
            <person name="Pursley I."/>
            <person name="Horton D.L."/>
            <person name="Alikhan N.F."/>
            <person name="Baker D."/>
            <person name="Gharbi K."/>
            <person name="Hall N."/>
            <person name="Watson M."/>
            <person name="Adriaenssens E.M."/>
            <person name="Foster-Nyarko E."/>
            <person name="Jarju S."/>
            <person name="Secka A."/>
            <person name="Antonio M."/>
            <person name="Oren A."/>
            <person name="Chaudhuri R.R."/>
            <person name="La Ragione R."/>
            <person name="Hildebrand F."/>
            <person name="Pallen M.J."/>
        </authorList>
    </citation>
    <scope>NUCLEOTIDE SEQUENCE</scope>
    <source>
        <strain evidence="12">CHK152-2994</strain>
    </source>
</reference>
<dbReference type="InterPro" id="IPR001754">
    <property type="entry name" value="OMPdeCOase_dom"/>
</dbReference>
<dbReference type="EMBL" id="DVJO01000117">
    <property type="protein sequence ID" value="HIS83031.1"/>
    <property type="molecule type" value="Genomic_DNA"/>
</dbReference>
<evidence type="ECO:0000313" key="12">
    <source>
        <dbReference type="EMBL" id="HIS83031.1"/>
    </source>
</evidence>
<feature type="binding site" evidence="10">
    <location>
        <position position="129"/>
    </location>
    <ligand>
        <name>substrate</name>
    </ligand>
</feature>
<feature type="domain" description="Orotidine 5'-phosphate decarboxylase" evidence="11">
    <location>
        <begin position="10"/>
        <end position="183"/>
    </location>
</feature>
<dbReference type="Gene3D" id="3.20.20.70">
    <property type="entry name" value="Aldolase class I"/>
    <property type="match status" value="1"/>
</dbReference>
<evidence type="ECO:0000256" key="9">
    <source>
        <dbReference type="PIRSR" id="PIRSR614732-1"/>
    </source>
</evidence>
<dbReference type="GO" id="GO:0004590">
    <property type="term" value="F:orotidine-5'-phosphate decarboxylase activity"/>
    <property type="evidence" value="ECO:0007669"/>
    <property type="project" value="UniProtKB-EC"/>
</dbReference>
<feature type="active site" description="For OMPdecase activity" evidence="9">
    <location>
        <position position="70"/>
    </location>
</feature>
<dbReference type="Proteomes" id="UP000824139">
    <property type="component" value="Unassembled WGS sequence"/>
</dbReference>
<feature type="binding site" evidence="10">
    <location>
        <position position="16"/>
    </location>
    <ligand>
        <name>substrate</name>
    </ligand>
</feature>
<accession>A0A9D1K3Z7</accession>
<keyword evidence="6" id="KW-0665">Pyrimidine biosynthesis</keyword>
<dbReference type="PANTHER" id="PTHR32119">
    <property type="entry name" value="OROTIDINE 5'-PHOSPHATE DECARBOXYLASE"/>
    <property type="match status" value="1"/>
</dbReference>
<dbReference type="EC" id="4.1.1.23" evidence="3"/>
<dbReference type="InterPro" id="IPR013785">
    <property type="entry name" value="Aldolase_TIM"/>
</dbReference>
<feature type="active site" description="For OMPdecase activity" evidence="9">
    <location>
        <position position="67"/>
    </location>
</feature>
<evidence type="ECO:0000256" key="2">
    <source>
        <dbReference type="ARBA" id="ARBA00004861"/>
    </source>
</evidence>
<dbReference type="GO" id="GO:0006207">
    <property type="term" value="P:'de novo' pyrimidine nucleobase biosynthetic process"/>
    <property type="evidence" value="ECO:0007669"/>
    <property type="project" value="InterPro"/>
</dbReference>
<comment type="caution">
    <text evidence="12">The sequence shown here is derived from an EMBL/GenBank/DDBJ whole genome shotgun (WGS) entry which is preliminary data.</text>
</comment>
<evidence type="ECO:0000256" key="4">
    <source>
        <dbReference type="ARBA" id="ARBA00021923"/>
    </source>
</evidence>
<evidence type="ECO:0000313" key="13">
    <source>
        <dbReference type="Proteomes" id="UP000824139"/>
    </source>
</evidence>
<evidence type="ECO:0000256" key="5">
    <source>
        <dbReference type="ARBA" id="ARBA00022793"/>
    </source>
</evidence>